<proteinExistence type="inferred from homology"/>
<dbReference type="eggNOG" id="COG0271">
    <property type="taxonomic scope" value="Bacteria"/>
</dbReference>
<dbReference type="InterPro" id="IPR036065">
    <property type="entry name" value="BolA-like_sf"/>
</dbReference>
<evidence type="ECO:0000313" key="2">
    <source>
        <dbReference type="EMBL" id="AGF75090.1"/>
    </source>
</evidence>
<name>M1P5H0_BARAA</name>
<reference evidence="2 3" key="1">
    <citation type="journal article" date="2013" name="PLoS Genet.">
        <title>A gene transfer agent and a dynamic repertoire of secretion systems hold the keys to the explosive radiation of the emerging pathogen Bartonella.</title>
        <authorList>
            <person name="Guy L."/>
            <person name="Nystedt B."/>
            <person name="Toft C."/>
            <person name="Zaremba-Niedzwiedzka K."/>
            <person name="Berglund E.C."/>
            <person name="Granberg F."/>
            <person name="Naslund K."/>
            <person name="Eriksson A.S."/>
            <person name="Andersson S.G."/>
        </authorList>
    </citation>
    <scope>NUCLEOTIDE SEQUENCE [LARGE SCALE GENOMIC DNA]</scope>
    <source>
        <strain evidence="2 3">Aust/NH1</strain>
    </source>
</reference>
<dbReference type="AlphaFoldDB" id="M1P5H0"/>
<dbReference type="InterPro" id="IPR002634">
    <property type="entry name" value="BolA"/>
</dbReference>
<dbReference type="SUPFAM" id="SSF82657">
    <property type="entry name" value="BolA-like"/>
    <property type="match status" value="1"/>
</dbReference>
<evidence type="ECO:0000256" key="1">
    <source>
        <dbReference type="RuleBase" id="RU003860"/>
    </source>
</evidence>
<dbReference type="PATRIC" id="fig|1094489.3.peg.1491"/>
<dbReference type="STRING" id="1094489.BAnh1_12220"/>
<dbReference type="Pfam" id="PF01722">
    <property type="entry name" value="BolA"/>
    <property type="match status" value="1"/>
</dbReference>
<dbReference type="Gene3D" id="3.30.300.90">
    <property type="entry name" value="BolA-like"/>
    <property type="match status" value="1"/>
</dbReference>
<dbReference type="PANTHER" id="PTHR46230">
    <property type="match status" value="1"/>
</dbReference>
<dbReference type="PANTHER" id="PTHR46230:SF7">
    <property type="entry name" value="BOLA-LIKE PROTEIN 1"/>
    <property type="match status" value="1"/>
</dbReference>
<gene>
    <name evidence="2" type="primary">bolA</name>
    <name evidence="2" type="ordered locus">BAnh1_12220</name>
</gene>
<dbReference type="KEGG" id="baus:BAnh1_12220"/>
<organism evidence="2 3">
    <name type="scientific">Bartonella australis (strain Aust/NH1)</name>
    <dbReference type="NCBI Taxonomy" id="1094489"/>
    <lineage>
        <taxon>Bacteria</taxon>
        <taxon>Pseudomonadati</taxon>
        <taxon>Pseudomonadota</taxon>
        <taxon>Alphaproteobacteria</taxon>
        <taxon>Hyphomicrobiales</taxon>
        <taxon>Bartonellaceae</taxon>
        <taxon>Bartonella</taxon>
    </lineage>
</organism>
<dbReference type="GO" id="GO:0016226">
    <property type="term" value="P:iron-sulfur cluster assembly"/>
    <property type="evidence" value="ECO:0007669"/>
    <property type="project" value="TreeGrafter"/>
</dbReference>
<evidence type="ECO:0000313" key="3">
    <source>
        <dbReference type="Proteomes" id="UP000011729"/>
    </source>
</evidence>
<sequence length="99" mass="11185">MSTKIQTAIKIKLNEAFCPQELEVINESHLHAGHHHIRIGHHYENHVFDGRGETHFRVKILSSSFSGMTRVEIHRAIYAVLQQELTAGVHALVLEAKAV</sequence>
<dbReference type="EMBL" id="CP003123">
    <property type="protein sequence ID" value="AGF75090.1"/>
    <property type="molecule type" value="Genomic_DNA"/>
</dbReference>
<accession>M1P5H0</accession>
<dbReference type="RefSeq" id="WP_015398593.1">
    <property type="nucleotide sequence ID" value="NC_020300.1"/>
</dbReference>
<dbReference type="OrthoDB" id="9811118at2"/>
<protein>
    <submittedName>
        <fullName evidence="2">Transcriptional regulator bolA</fullName>
    </submittedName>
</protein>
<keyword evidence="3" id="KW-1185">Reference proteome</keyword>
<dbReference type="PIRSF" id="PIRSF003113">
    <property type="entry name" value="BolA"/>
    <property type="match status" value="1"/>
</dbReference>
<dbReference type="HOGENOM" id="CLU_109462_2_1_5"/>
<comment type="similarity">
    <text evidence="1">Belongs to the BolA/IbaG family.</text>
</comment>
<dbReference type="Proteomes" id="UP000011729">
    <property type="component" value="Chromosome"/>
</dbReference>